<comment type="caution">
    <text evidence="2">The sequence shown here is derived from an EMBL/GenBank/DDBJ whole genome shotgun (WGS) entry which is preliminary data.</text>
</comment>
<dbReference type="GO" id="GO:0005524">
    <property type="term" value="F:ATP binding"/>
    <property type="evidence" value="ECO:0007669"/>
    <property type="project" value="UniProtKB-KW"/>
</dbReference>
<dbReference type="PANTHER" id="PTHR35894">
    <property type="entry name" value="GENERAL SECRETION PATHWAY PROTEIN A-RELATED"/>
    <property type="match status" value="1"/>
</dbReference>
<dbReference type="PANTHER" id="PTHR35894:SF1">
    <property type="entry name" value="PHOSPHORIBULOKINASE _ URIDINE KINASE FAMILY"/>
    <property type="match status" value="1"/>
</dbReference>
<sequence length="290" mass="32924">MSELKREDKDAISESLRAYVAKYPSQTKASGSLKNTSVGTVSNILNGRYENISDEMFRNIASQVGSVNPTGWQIVETGAYQEITGVLADAQRWRNVTWVTGEAGCGKSTAARSYLQEHREVFYILCSEDMKKGDFVREIARTVGIRTEGCNIREVWSLILDDIIQMDAPLLVFDEADKLTEPVFHYFISLYNKLEEKCGVVFLSTDYIAKRISNGLKYQKPGYKEFYSRIGRKFYALEPTDERDVYAICSANGVTDRKGIDYVMKEASACDFDLRRVKKSIHKVKRMTGE</sequence>
<protein>
    <submittedName>
        <fullName evidence="2">ATP-binding protein</fullName>
    </submittedName>
</protein>
<evidence type="ECO:0000259" key="1">
    <source>
        <dbReference type="Pfam" id="PF13401"/>
    </source>
</evidence>
<dbReference type="InterPro" id="IPR049945">
    <property type="entry name" value="AAA_22"/>
</dbReference>
<dbReference type="Gene3D" id="3.40.50.300">
    <property type="entry name" value="P-loop containing nucleotide triphosphate hydrolases"/>
    <property type="match status" value="1"/>
</dbReference>
<organism evidence="2 3">
    <name type="scientific">Bacteroides stercoris</name>
    <dbReference type="NCBI Taxonomy" id="46506"/>
    <lineage>
        <taxon>Bacteria</taxon>
        <taxon>Pseudomonadati</taxon>
        <taxon>Bacteroidota</taxon>
        <taxon>Bacteroidia</taxon>
        <taxon>Bacteroidales</taxon>
        <taxon>Bacteroidaceae</taxon>
        <taxon>Bacteroides</taxon>
    </lineage>
</organism>
<dbReference type="GO" id="GO:0016887">
    <property type="term" value="F:ATP hydrolysis activity"/>
    <property type="evidence" value="ECO:0007669"/>
    <property type="project" value="InterPro"/>
</dbReference>
<evidence type="ECO:0000313" key="3">
    <source>
        <dbReference type="Proteomes" id="UP000283482"/>
    </source>
</evidence>
<reference evidence="2 3" key="1">
    <citation type="submission" date="2018-08" db="EMBL/GenBank/DDBJ databases">
        <title>A genome reference for cultivated species of the human gut microbiota.</title>
        <authorList>
            <person name="Zou Y."/>
            <person name="Xue W."/>
            <person name="Luo G."/>
        </authorList>
    </citation>
    <scope>NUCLEOTIDE SEQUENCE [LARGE SCALE GENOMIC DNA]</scope>
    <source>
        <strain evidence="2 3">AM40-34</strain>
    </source>
</reference>
<keyword evidence="2" id="KW-0547">Nucleotide-binding</keyword>
<dbReference type="EMBL" id="QSGN01000016">
    <property type="protein sequence ID" value="RHB29357.1"/>
    <property type="molecule type" value="Genomic_DNA"/>
</dbReference>
<dbReference type="Proteomes" id="UP000283482">
    <property type="component" value="Unassembled WGS sequence"/>
</dbReference>
<dbReference type="SUPFAM" id="SSF52540">
    <property type="entry name" value="P-loop containing nucleoside triphosphate hydrolases"/>
    <property type="match status" value="1"/>
</dbReference>
<dbReference type="InterPro" id="IPR027417">
    <property type="entry name" value="P-loop_NTPase"/>
</dbReference>
<dbReference type="RefSeq" id="WP_117906991.1">
    <property type="nucleotide sequence ID" value="NZ_QSGN01000016.1"/>
</dbReference>
<dbReference type="AlphaFoldDB" id="A0A413V6Z4"/>
<proteinExistence type="predicted"/>
<gene>
    <name evidence="2" type="ORF">DW889_08015</name>
</gene>
<name>A0A413V6Z4_BACSE</name>
<feature type="domain" description="ORC1/DEAH AAA+ ATPase" evidence="1">
    <location>
        <begin position="95"/>
        <end position="203"/>
    </location>
</feature>
<keyword evidence="2" id="KW-0067">ATP-binding</keyword>
<dbReference type="Pfam" id="PF13401">
    <property type="entry name" value="AAA_22"/>
    <property type="match status" value="1"/>
</dbReference>
<evidence type="ECO:0000313" key="2">
    <source>
        <dbReference type="EMBL" id="RHB29357.1"/>
    </source>
</evidence>
<dbReference type="InterPro" id="IPR052026">
    <property type="entry name" value="ExeA_AAA_ATPase_DNA-bind"/>
</dbReference>
<accession>A0A413V6Z4</accession>